<comment type="caution">
    <text evidence="1">The sequence shown here is derived from an EMBL/GenBank/DDBJ whole genome shotgun (WGS) entry which is preliminary data.</text>
</comment>
<evidence type="ECO:0000313" key="1">
    <source>
        <dbReference type="EMBL" id="CAG8818927.1"/>
    </source>
</evidence>
<organism evidence="1 2">
    <name type="scientific">Racocetra persica</name>
    <dbReference type="NCBI Taxonomy" id="160502"/>
    <lineage>
        <taxon>Eukaryota</taxon>
        <taxon>Fungi</taxon>
        <taxon>Fungi incertae sedis</taxon>
        <taxon>Mucoromycota</taxon>
        <taxon>Glomeromycotina</taxon>
        <taxon>Glomeromycetes</taxon>
        <taxon>Diversisporales</taxon>
        <taxon>Gigasporaceae</taxon>
        <taxon>Racocetra</taxon>
    </lineage>
</organism>
<dbReference type="Proteomes" id="UP000789920">
    <property type="component" value="Unassembled WGS sequence"/>
</dbReference>
<name>A0ACA9S146_9GLOM</name>
<protein>
    <submittedName>
        <fullName evidence="1">10701_t:CDS:1</fullName>
    </submittedName>
</protein>
<proteinExistence type="predicted"/>
<keyword evidence="2" id="KW-1185">Reference proteome</keyword>
<accession>A0ACA9S146</accession>
<sequence>VNNEESVFNNSDINSSSVINNEKQLLRVITVESDDRSLALSLDMEYTSQSLAVNANVKSVTIIPIPIQKHVRINVLHNGQRRVKPYKTAESDSVLMTSHTYVVSLRDGLNLIDVWVKPKDNDFRKERKTRRKSKRLAVEEDINDGESRAIDKGKMKEYVEREDNAEGTDLDNSEMVQSDEEEDYNLECSRKYELFITRLEMNVAK</sequence>
<evidence type="ECO:0000313" key="2">
    <source>
        <dbReference type="Proteomes" id="UP000789920"/>
    </source>
</evidence>
<reference evidence="1" key="1">
    <citation type="submission" date="2021-06" db="EMBL/GenBank/DDBJ databases">
        <authorList>
            <person name="Kallberg Y."/>
            <person name="Tangrot J."/>
            <person name="Rosling A."/>
        </authorList>
    </citation>
    <scope>NUCLEOTIDE SEQUENCE</scope>
    <source>
        <strain evidence="1">MA461A</strain>
    </source>
</reference>
<feature type="non-terminal residue" evidence="1">
    <location>
        <position position="1"/>
    </location>
</feature>
<dbReference type="EMBL" id="CAJVQC010081619">
    <property type="protein sequence ID" value="CAG8818927.1"/>
    <property type="molecule type" value="Genomic_DNA"/>
</dbReference>
<gene>
    <name evidence="1" type="ORF">RPERSI_LOCUS25016</name>
</gene>